<evidence type="ECO:0000313" key="6">
    <source>
        <dbReference type="EMBL" id="PRP76186.1"/>
    </source>
</evidence>
<name>A0A2P6MX03_9EUKA</name>
<dbReference type="InterPro" id="IPR007568">
    <property type="entry name" value="RTA1"/>
</dbReference>
<dbReference type="PANTHER" id="PTHR31465:SF1">
    <property type="entry name" value="PROTEIN RTA1-RELATED"/>
    <property type="match status" value="1"/>
</dbReference>
<keyword evidence="4 5" id="KW-0472">Membrane</keyword>
<evidence type="ECO:0000256" key="2">
    <source>
        <dbReference type="ARBA" id="ARBA00022692"/>
    </source>
</evidence>
<organism evidence="6 7">
    <name type="scientific">Planoprotostelium fungivorum</name>
    <dbReference type="NCBI Taxonomy" id="1890364"/>
    <lineage>
        <taxon>Eukaryota</taxon>
        <taxon>Amoebozoa</taxon>
        <taxon>Evosea</taxon>
        <taxon>Variosea</taxon>
        <taxon>Cavosteliida</taxon>
        <taxon>Cavosteliaceae</taxon>
        <taxon>Planoprotostelium</taxon>
    </lineage>
</organism>
<evidence type="ECO:0000256" key="1">
    <source>
        <dbReference type="ARBA" id="ARBA00004141"/>
    </source>
</evidence>
<dbReference type="PANTHER" id="PTHR31465">
    <property type="entry name" value="PROTEIN RTA1-RELATED"/>
    <property type="match status" value="1"/>
</dbReference>
<keyword evidence="2 5" id="KW-0812">Transmembrane</keyword>
<sequence>MSLGFICRFSRRNGISAWSWLFETWFILISSCGLLAQDYVLLPRLASSLEANRYLILPQRVILAIFVTADAVTVCSQLAGTALTITFGDLVPIGVKIVISGLWVQLVFFSAFLTTFIMFGARVYVSSCILHPDHFVVATGKRTRMNLGINDHKLFIWLFAGNSKLAHSEMSRELKEAREDSNRIQGMIEEKDEEVEKLCDFVWLPYCLQSKYIIDKHTTLPLED</sequence>
<evidence type="ECO:0000313" key="7">
    <source>
        <dbReference type="Proteomes" id="UP000241769"/>
    </source>
</evidence>
<keyword evidence="7" id="KW-1185">Reference proteome</keyword>
<keyword evidence="3 5" id="KW-1133">Transmembrane helix</keyword>
<evidence type="ECO:0000256" key="4">
    <source>
        <dbReference type="ARBA" id="ARBA00023136"/>
    </source>
</evidence>
<gene>
    <name evidence="6" type="ORF">PROFUN_13732</name>
</gene>
<feature type="transmembrane region" description="Helical" evidence="5">
    <location>
        <begin position="20"/>
        <end position="41"/>
    </location>
</feature>
<evidence type="ECO:0000256" key="3">
    <source>
        <dbReference type="ARBA" id="ARBA00022989"/>
    </source>
</evidence>
<dbReference type="OrthoDB" id="3358017at2759"/>
<dbReference type="GO" id="GO:0016020">
    <property type="term" value="C:membrane"/>
    <property type="evidence" value="ECO:0007669"/>
    <property type="project" value="UniProtKB-SubCell"/>
</dbReference>
<dbReference type="AlphaFoldDB" id="A0A2P6MX03"/>
<comment type="caution">
    <text evidence="6">The sequence shown here is derived from an EMBL/GenBank/DDBJ whole genome shotgun (WGS) entry which is preliminary data.</text>
</comment>
<dbReference type="InParanoid" id="A0A2P6MX03"/>
<dbReference type="Proteomes" id="UP000241769">
    <property type="component" value="Unassembled WGS sequence"/>
</dbReference>
<dbReference type="Pfam" id="PF04479">
    <property type="entry name" value="RTA1"/>
    <property type="match status" value="1"/>
</dbReference>
<protein>
    <submittedName>
        <fullName evidence="6">Uncharacterized protein</fullName>
    </submittedName>
</protein>
<comment type="subcellular location">
    <subcellularLocation>
        <location evidence="1">Membrane</location>
        <topology evidence="1">Multi-pass membrane protein</topology>
    </subcellularLocation>
</comment>
<dbReference type="EMBL" id="MDYQ01000343">
    <property type="protein sequence ID" value="PRP76186.1"/>
    <property type="molecule type" value="Genomic_DNA"/>
</dbReference>
<feature type="transmembrane region" description="Helical" evidence="5">
    <location>
        <begin position="97"/>
        <end position="119"/>
    </location>
</feature>
<feature type="transmembrane region" description="Helical" evidence="5">
    <location>
        <begin position="61"/>
        <end position="85"/>
    </location>
</feature>
<accession>A0A2P6MX03</accession>
<evidence type="ECO:0000256" key="5">
    <source>
        <dbReference type="SAM" id="Phobius"/>
    </source>
</evidence>
<reference evidence="6 7" key="1">
    <citation type="journal article" date="2018" name="Genome Biol. Evol.">
        <title>Multiple Roots of Fruiting Body Formation in Amoebozoa.</title>
        <authorList>
            <person name="Hillmann F."/>
            <person name="Forbes G."/>
            <person name="Novohradska S."/>
            <person name="Ferling I."/>
            <person name="Riege K."/>
            <person name="Groth M."/>
            <person name="Westermann M."/>
            <person name="Marz M."/>
            <person name="Spaller T."/>
            <person name="Winckler T."/>
            <person name="Schaap P."/>
            <person name="Glockner G."/>
        </authorList>
    </citation>
    <scope>NUCLEOTIDE SEQUENCE [LARGE SCALE GENOMIC DNA]</scope>
    <source>
        <strain evidence="6 7">Jena</strain>
    </source>
</reference>
<proteinExistence type="predicted"/>